<feature type="transmembrane region" description="Helical" evidence="1">
    <location>
        <begin position="181"/>
        <end position="199"/>
    </location>
</feature>
<accession>A0A916U250</accession>
<evidence type="ECO:0008006" key="4">
    <source>
        <dbReference type="Google" id="ProtNLM"/>
    </source>
</evidence>
<dbReference type="EMBL" id="BMED01000001">
    <property type="protein sequence ID" value="GGC57513.1"/>
    <property type="molecule type" value="Genomic_DNA"/>
</dbReference>
<keyword evidence="1" id="KW-1133">Transmembrane helix</keyword>
<evidence type="ECO:0000313" key="3">
    <source>
        <dbReference type="Proteomes" id="UP000637423"/>
    </source>
</evidence>
<name>A0A916U250_9BURK</name>
<organism evidence="2 3">
    <name type="scientific">Undibacterium terreum</name>
    <dbReference type="NCBI Taxonomy" id="1224302"/>
    <lineage>
        <taxon>Bacteria</taxon>
        <taxon>Pseudomonadati</taxon>
        <taxon>Pseudomonadota</taxon>
        <taxon>Betaproteobacteria</taxon>
        <taxon>Burkholderiales</taxon>
        <taxon>Oxalobacteraceae</taxon>
        <taxon>Undibacterium</taxon>
    </lineage>
</organism>
<feature type="transmembrane region" description="Helical" evidence="1">
    <location>
        <begin position="99"/>
        <end position="116"/>
    </location>
</feature>
<sequence>MRNSRLLHINEPETGKFQFGNMPLFRLGFRPFYLLAALFAAISIPLWLVSYTGHLPYVQSLDLNWHMHEMVFGFALAVIIGFLMTAVRNWTGLWTLRGWPLAGLALLWLAGRLAMICLPAPAAAVIDLAFIPLAAWPLYAVIKKSGNTRNMPLLGLLALLFLANVFFHASRLEYLPLSPFASIQAAILLIVILETVMAGRVIPGFAANAIPGVAPRTSPLLNKLALILLVLAALGWVLQLPASVAAVFSFSATIAQALRLWRWRSWKTGRHPLLWILHLSYGWIVIGLFLLGMAELGFIAASTAFHALAVGSMSGLILGMITRTALGHTGRLLKVDYREITMYLLLQVGILARICANIRFAQNRNMALFLAMICWSSAFLLYLAVYVPYLCHARLDGREG</sequence>
<keyword evidence="3" id="KW-1185">Reference proteome</keyword>
<feature type="transmembrane region" description="Helical" evidence="1">
    <location>
        <begin position="122"/>
        <end position="141"/>
    </location>
</feature>
<feature type="transmembrane region" description="Helical" evidence="1">
    <location>
        <begin position="70"/>
        <end position="87"/>
    </location>
</feature>
<feature type="transmembrane region" description="Helical" evidence="1">
    <location>
        <begin position="367"/>
        <end position="391"/>
    </location>
</feature>
<dbReference type="Proteomes" id="UP000637423">
    <property type="component" value="Unassembled WGS sequence"/>
</dbReference>
<evidence type="ECO:0000256" key="1">
    <source>
        <dbReference type="SAM" id="Phobius"/>
    </source>
</evidence>
<protein>
    <recommendedName>
        <fullName evidence="4">NnrS protein</fullName>
    </recommendedName>
</protein>
<gene>
    <name evidence="2" type="ORF">GCM10011396_00460</name>
</gene>
<reference evidence="2" key="1">
    <citation type="journal article" date="2014" name="Int. J. Syst. Evol. Microbiol.">
        <title>Complete genome sequence of Corynebacterium casei LMG S-19264T (=DSM 44701T), isolated from a smear-ripened cheese.</title>
        <authorList>
            <consortium name="US DOE Joint Genome Institute (JGI-PGF)"/>
            <person name="Walter F."/>
            <person name="Albersmeier A."/>
            <person name="Kalinowski J."/>
            <person name="Ruckert C."/>
        </authorList>
    </citation>
    <scope>NUCLEOTIDE SEQUENCE</scope>
    <source>
        <strain evidence="2">CGMCC 1.10998</strain>
    </source>
</reference>
<dbReference type="InterPro" id="IPR010266">
    <property type="entry name" value="NnrS"/>
</dbReference>
<keyword evidence="1" id="KW-0472">Membrane</keyword>
<reference evidence="2" key="2">
    <citation type="submission" date="2020-09" db="EMBL/GenBank/DDBJ databases">
        <authorList>
            <person name="Sun Q."/>
            <person name="Zhou Y."/>
        </authorList>
    </citation>
    <scope>NUCLEOTIDE SEQUENCE</scope>
    <source>
        <strain evidence="2">CGMCC 1.10998</strain>
    </source>
</reference>
<feature type="transmembrane region" description="Helical" evidence="1">
    <location>
        <begin position="220"/>
        <end position="238"/>
    </location>
</feature>
<feature type="transmembrane region" description="Helical" evidence="1">
    <location>
        <begin position="153"/>
        <end position="169"/>
    </location>
</feature>
<evidence type="ECO:0000313" key="2">
    <source>
        <dbReference type="EMBL" id="GGC57513.1"/>
    </source>
</evidence>
<dbReference type="AlphaFoldDB" id="A0A916U250"/>
<feature type="transmembrane region" description="Helical" evidence="1">
    <location>
        <begin position="273"/>
        <end position="292"/>
    </location>
</feature>
<feature type="transmembrane region" description="Helical" evidence="1">
    <location>
        <begin position="32"/>
        <end position="50"/>
    </location>
</feature>
<comment type="caution">
    <text evidence="2">The sequence shown here is derived from an EMBL/GenBank/DDBJ whole genome shotgun (WGS) entry which is preliminary data.</text>
</comment>
<dbReference type="Pfam" id="PF05940">
    <property type="entry name" value="NnrS"/>
    <property type="match status" value="1"/>
</dbReference>
<keyword evidence="1" id="KW-0812">Transmembrane</keyword>
<feature type="transmembrane region" description="Helical" evidence="1">
    <location>
        <begin position="342"/>
        <end position="361"/>
    </location>
</feature>
<feature type="transmembrane region" description="Helical" evidence="1">
    <location>
        <begin position="298"/>
        <end position="321"/>
    </location>
</feature>
<proteinExistence type="predicted"/>